<reference evidence="4 5" key="1">
    <citation type="submission" date="2018-07" db="EMBL/GenBank/DDBJ databases">
        <title>The complete nuclear genome of the prasinophyte Chloropicon primus (CCMP1205).</title>
        <authorList>
            <person name="Pombert J.-F."/>
            <person name="Otis C."/>
            <person name="Turmel M."/>
            <person name="Lemieux C."/>
        </authorList>
    </citation>
    <scope>NUCLEOTIDE SEQUENCE [LARGE SCALE GENOMIC DNA]</scope>
    <source>
        <strain evidence="4 5">CCMP1205</strain>
    </source>
</reference>
<organism evidence="4 5">
    <name type="scientific">Chloropicon primus</name>
    <dbReference type="NCBI Taxonomy" id="1764295"/>
    <lineage>
        <taxon>Eukaryota</taxon>
        <taxon>Viridiplantae</taxon>
        <taxon>Chlorophyta</taxon>
        <taxon>Chloropicophyceae</taxon>
        <taxon>Chloropicales</taxon>
        <taxon>Chloropicaceae</taxon>
        <taxon>Chloropicon</taxon>
    </lineage>
</organism>
<dbReference type="GO" id="GO:0008270">
    <property type="term" value="F:zinc ion binding"/>
    <property type="evidence" value="ECO:0007669"/>
    <property type="project" value="UniProtKB-KW"/>
</dbReference>
<keyword evidence="1" id="KW-0479">Metal-binding</keyword>
<gene>
    <name evidence="4" type="ORF">A3770_01p07300</name>
</gene>
<dbReference type="GO" id="GO:0042796">
    <property type="term" value="P:snRNA transcription by RNA polymerase III"/>
    <property type="evidence" value="ECO:0007669"/>
    <property type="project" value="TreeGrafter"/>
</dbReference>
<dbReference type="EMBL" id="CP031034">
    <property type="protein sequence ID" value="QDZ18212.1"/>
    <property type="molecule type" value="Genomic_DNA"/>
</dbReference>
<keyword evidence="1" id="KW-0863">Zinc-finger</keyword>
<feature type="compositionally biased region" description="Basic and acidic residues" evidence="2">
    <location>
        <begin position="72"/>
        <end position="83"/>
    </location>
</feature>
<proteinExistence type="predicted"/>
<dbReference type="STRING" id="1764295.A0A5B8MFV8"/>
<feature type="region of interest" description="Disordered" evidence="2">
    <location>
        <begin position="1"/>
        <end position="113"/>
    </location>
</feature>
<feature type="domain" description="C3H1-type" evidence="3">
    <location>
        <begin position="665"/>
        <end position="695"/>
    </location>
</feature>
<dbReference type="InterPro" id="IPR019535">
    <property type="entry name" value="ICE2_C"/>
</dbReference>
<evidence type="ECO:0000256" key="1">
    <source>
        <dbReference type="PROSITE-ProRule" id="PRU00723"/>
    </source>
</evidence>
<keyword evidence="5" id="KW-1185">Reference proteome</keyword>
<evidence type="ECO:0000259" key="3">
    <source>
        <dbReference type="PROSITE" id="PS50103"/>
    </source>
</evidence>
<keyword evidence="1" id="KW-0862">Zinc</keyword>
<dbReference type="PANTHER" id="PTHR14633">
    <property type="entry name" value="LITTLE ELONGATION COMPLEX SUBUNIT 2"/>
    <property type="match status" value="1"/>
</dbReference>
<sequence>MDAAESGHVERRRREGKEFPGSLRKCGAPLDECSERTSAAKRCRKAEADPNEPTGQQTDQCLGPQTPCPGRESPRSAGDDGKRNASCSPHAERREVSKSNGKTRGGVRTRTRSFKSHGKVVSYKLPYSSLCAADHRFYVENAAKYWDLSPADQERVNYCGERAAKEAGERAAFFQNLAAQYQERYQQFSAGALEVFRAYVSKRSKEIRKMPKSCSVDGVIALENHRESGNDTEGLLSHERAVCSLGALRILESDRLQDYLPDGNIVGPDLKDNAARETCVGPIENDALAKELCIEHDAAVAITSEALTSLLSLVPENAEARWEVPVKVSQDQDKRIVYVSDPLPEYKVSAKEMLTKVGEEGVRNCVMRSHSKQIGRHKSVALFGEESGCPRTAKAAQVMNEKLLKEGSNLFYSIWTYGSVRLLVRYSYLGLLGGSQGSKYAFPAAKLEYSLHENYEDYTVQEMMRWWWELFLHPNAHLLLAKVDAETERVAQTERMNRGTVHACKGFTFSPEVGAQNFGCILKHVTGLRKEGFYVLSHRRGEVRRVVCLSAGEERGEGGGENKVASVNIGKPRGLLSRDIEFVPPQWIGEIGKNFLQIPGTFPPWVEKKRFFDKKQVRHCKTWADGRRCGKGCPLPHLSASELAQCDNVWSKVKDLFGGRAPHCIQRVPHCFAAAQGQPCPFGGEAQCPYPHLSQRIVQELEKLCQSQ</sequence>
<dbReference type="PANTHER" id="PTHR14633:SF3">
    <property type="entry name" value="LITTLE ELONGATION COMPLEX SUBUNIT 2"/>
    <property type="match status" value="1"/>
</dbReference>
<dbReference type="Proteomes" id="UP000316726">
    <property type="component" value="Chromosome 1"/>
</dbReference>
<dbReference type="AlphaFoldDB" id="A0A5B8MFV8"/>
<dbReference type="InterPro" id="IPR000571">
    <property type="entry name" value="Znf_CCCH"/>
</dbReference>
<evidence type="ECO:0000313" key="5">
    <source>
        <dbReference type="Proteomes" id="UP000316726"/>
    </source>
</evidence>
<dbReference type="OrthoDB" id="6288737at2759"/>
<dbReference type="PROSITE" id="PS50103">
    <property type="entry name" value="ZF_C3H1"/>
    <property type="match status" value="1"/>
</dbReference>
<feature type="compositionally biased region" description="Basic and acidic residues" evidence="2">
    <location>
        <begin position="1"/>
        <end position="18"/>
    </location>
</feature>
<protein>
    <recommendedName>
        <fullName evidence="3">C3H1-type domain-containing protein</fullName>
    </recommendedName>
</protein>
<dbReference type="GO" id="GO:0042795">
    <property type="term" value="P:snRNA transcription by RNA polymerase II"/>
    <property type="evidence" value="ECO:0007669"/>
    <property type="project" value="TreeGrafter"/>
</dbReference>
<dbReference type="GO" id="GO:0045945">
    <property type="term" value="P:positive regulation of transcription by RNA polymerase III"/>
    <property type="evidence" value="ECO:0007669"/>
    <property type="project" value="TreeGrafter"/>
</dbReference>
<feature type="zinc finger region" description="C3H1-type" evidence="1">
    <location>
        <begin position="665"/>
        <end position="695"/>
    </location>
</feature>
<evidence type="ECO:0000256" key="2">
    <source>
        <dbReference type="SAM" id="MobiDB-lite"/>
    </source>
</evidence>
<dbReference type="Pfam" id="PF10505">
    <property type="entry name" value="NARG2_C"/>
    <property type="match status" value="1"/>
</dbReference>
<dbReference type="GO" id="GO:0008023">
    <property type="term" value="C:transcription elongation factor complex"/>
    <property type="evidence" value="ECO:0007669"/>
    <property type="project" value="InterPro"/>
</dbReference>
<name>A0A5B8MFV8_9CHLO</name>
<evidence type="ECO:0000313" key="4">
    <source>
        <dbReference type="EMBL" id="QDZ18212.1"/>
    </source>
</evidence>
<accession>A0A5B8MFV8</accession>